<keyword evidence="2" id="KW-0472">Membrane</keyword>
<feature type="transmembrane region" description="Helical" evidence="2">
    <location>
        <begin position="73"/>
        <end position="94"/>
    </location>
</feature>
<protein>
    <submittedName>
        <fullName evidence="3">Uncharacterized protein</fullName>
    </submittedName>
</protein>
<keyword evidence="2" id="KW-0812">Transmembrane</keyword>
<organism evidence="3 4">
    <name type="scientific">Psilocybe cyanescens</name>
    <dbReference type="NCBI Taxonomy" id="93625"/>
    <lineage>
        <taxon>Eukaryota</taxon>
        <taxon>Fungi</taxon>
        <taxon>Dikarya</taxon>
        <taxon>Basidiomycota</taxon>
        <taxon>Agaricomycotina</taxon>
        <taxon>Agaricomycetes</taxon>
        <taxon>Agaricomycetidae</taxon>
        <taxon>Agaricales</taxon>
        <taxon>Agaricineae</taxon>
        <taxon>Strophariaceae</taxon>
        <taxon>Psilocybe</taxon>
    </lineage>
</organism>
<accession>A0A409VPC0</accession>
<dbReference type="AlphaFoldDB" id="A0A409VPC0"/>
<evidence type="ECO:0000256" key="1">
    <source>
        <dbReference type="SAM" id="MobiDB-lite"/>
    </source>
</evidence>
<evidence type="ECO:0000256" key="2">
    <source>
        <dbReference type="SAM" id="Phobius"/>
    </source>
</evidence>
<keyword evidence="2" id="KW-1133">Transmembrane helix</keyword>
<sequence>MEYRPPPPVAPPSYAFVTRVYRRNLRPVVVAYNANKVGTFSIIIGALYLGVFGIEAFGIFAAASQKIPFVRMYAYLSALVTLIVMVASLIQVVIHFTLKSEIINTCTNFNEGDTVFYGSIFGPVRSDTLSKEDAQDWCNRSWNRGSWSNILSFLLTSVIAGFFTVVVFSYLRQVLDPSHPGNVLREPASHRMGNFPSHYNPPYNPGGGAPGYYPAYPAPAGPPPNHNNSDAFVPPYENDNKPPGYIRGEDYKGELAEQQKGGGYAWASEDAEGPSERDVTSRPTPNPFR</sequence>
<comment type="caution">
    <text evidence="3">The sequence shown here is derived from an EMBL/GenBank/DDBJ whole genome shotgun (WGS) entry which is preliminary data.</text>
</comment>
<feature type="region of interest" description="Disordered" evidence="1">
    <location>
        <begin position="220"/>
        <end position="289"/>
    </location>
</feature>
<dbReference type="EMBL" id="NHYD01003964">
    <property type="protein sequence ID" value="PPQ68087.1"/>
    <property type="molecule type" value="Genomic_DNA"/>
</dbReference>
<gene>
    <name evidence="3" type="ORF">CVT25_014250</name>
</gene>
<dbReference type="InParanoid" id="A0A409VPC0"/>
<dbReference type="Proteomes" id="UP000283269">
    <property type="component" value="Unassembled WGS sequence"/>
</dbReference>
<feature type="compositionally biased region" description="Basic and acidic residues" evidence="1">
    <location>
        <begin position="247"/>
        <end position="257"/>
    </location>
</feature>
<evidence type="ECO:0000313" key="3">
    <source>
        <dbReference type="EMBL" id="PPQ68087.1"/>
    </source>
</evidence>
<feature type="transmembrane region" description="Helical" evidence="2">
    <location>
        <begin position="150"/>
        <end position="171"/>
    </location>
</feature>
<reference evidence="3 4" key="1">
    <citation type="journal article" date="2018" name="Evol. Lett.">
        <title>Horizontal gene cluster transfer increased hallucinogenic mushroom diversity.</title>
        <authorList>
            <person name="Reynolds H.T."/>
            <person name="Vijayakumar V."/>
            <person name="Gluck-Thaler E."/>
            <person name="Korotkin H.B."/>
            <person name="Matheny P.B."/>
            <person name="Slot J.C."/>
        </authorList>
    </citation>
    <scope>NUCLEOTIDE SEQUENCE [LARGE SCALE GENOMIC DNA]</scope>
    <source>
        <strain evidence="3 4">2631</strain>
    </source>
</reference>
<keyword evidence="4" id="KW-1185">Reference proteome</keyword>
<name>A0A409VPC0_PSICY</name>
<evidence type="ECO:0000313" key="4">
    <source>
        <dbReference type="Proteomes" id="UP000283269"/>
    </source>
</evidence>
<proteinExistence type="predicted"/>
<dbReference type="OrthoDB" id="3352285at2759"/>
<feature type="transmembrane region" description="Helical" evidence="2">
    <location>
        <begin position="40"/>
        <end position="61"/>
    </location>
</feature>